<accession>A0A6S7HN53</accession>
<dbReference type="PIRSF" id="PIRSF037475">
    <property type="entry name" value="BLOC-2_complex_Hps5"/>
    <property type="match status" value="1"/>
</dbReference>
<dbReference type="Gene3D" id="2.130.10.10">
    <property type="entry name" value="YVTN repeat-like/Quinoprotein amine dehydrogenase"/>
    <property type="match status" value="1"/>
</dbReference>
<dbReference type="PANTHER" id="PTHR23287:SF18">
    <property type="entry name" value="BLOC-2 COMPLEX MEMBER HPS5"/>
    <property type="match status" value="1"/>
</dbReference>
<evidence type="ECO:0000256" key="1">
    <source>
        <dbReference type="ARBA" id="ARBA00010697"/>
    </source>
</evidence>
<dbReference type="OrthoDB" id="19493at2759"/>
<dbReference type="InterPro" id="IPR036322">
    <property type="entry name" value="WD40_repeat_dom_sf"/>
</dbReference>
<organism evidence="3 4">
    <name type="scientific">Paramuricea clavata</name>
    <name type="common">Red gorgonian</name>
    <name type="synonym">Violescent sea-whip</name>
    <dbReference type="NCBI Taxonomy" id="317549"/>
    <lineage>
        <taxon>Eukaryota</taxon>
        <taxon>Metazoa</taxon>
        <taxon>Cnidaria</taxon>
        <taxon>Anthozoa</taxon>
        <taxon>Octocorallia</taxon>
        <taxon>Malacalcyonacea</taxon>
        <taxon>Plexauridae</taxon>
        <taxon>Paramuricea</taxon>
    </lineage>
</organism>
<proteinExistence type="inferred from homology"/>
<evidence type="ECO:0000313" key="3">
    <source>
        <dbReference type="EMBL" id="CAB3997060.1"/>
    </source>
</evidence>
<dbReference type="GO" id="GO:0005737">
    <property type="term" value="C:cytoplasm"/>
    <property type="evidence" value="ECO:0007669"/>
    <property type="project" value="TreeGrafter"/>
</dbReference>
<gene>
    <name evidence="3" type="ORF">PACLA_8A023891</name>
</gene>
<feature type="domain" description="HPS5-like beta-propeller" evidence="2">
    <location>
        <begin position="19"/>
        <end position="345"/>
    </location>
</feature>
<comment type="similarity">
    <text evidence="1">Belongs to the HPS5 family.</text>
</comment>
<sequence length="418" mass="46961">MESVSLELVNNGKEPSFYLFKHKDINGLQLPLKGSSRVKYISFNVSINYIALGTNAGGIHIFRKSSLRHYRFLNAKVFPQPDSSRIVDVGVTNVLFSSQEKYLAAALSSGHVAIWELNFDKREASQLVKKTDEHKGSTVTSICWNSSSTKLFIGDSKGCISALEVSTGKIRRVHTIIKEGPAIVQLDFADEILLISNTKRCVYYDQSKDYLVQIGTKGRDGQYGACFLRRTNDQTVIYCARPGARLWEVDSSGQVLSTQQYKKLLATTSSPIVGHVSGNEKDLVANCDTYNFPKLLVLRDQYLMTWTRESIIVIDPILGNIVLWNNQLENIEDVCCNRQDMFVFQTGGCLTRYSLIPPKQCAAKLFVMGDWLQCSKVLISCKTQIIPVAARDHVPEYVVRRVKEMLNDNLQHEVCIAV</sequence>
<dbReference type="Proteomes" id="UP001152795">
    <property type="component" value="Unassembled WGS sequence"/>
</dbReference>
<dbReference type="PANTHER" id="PTHR23287">
    <property type="entry name" value="RUBY-EYE2-LIKE PROTEIN"/>
    <property type="match status" value="1"/>
</dbReference>
<dbReference type="InterPro" id="IPR056499">
    <property type="entry name" value="Beta-prop_HPS5-like"/>
</dbReference>
<name>A0A6S7HN53_PARCT</name>
<evidence type="ECO:0000313" key="4">
    <source>
        <dbReference type="Proteomes" id="UP001152795"/>
    </source>
</evidence>
<protein>
    <submittedName>
        <fullName evidence="3">Hermansky-Pudlak syndrome 5</fullName>
    </submittedName>
</protein>
<dbReference type="AlphaFoldDB" id="A0A6S7HN53"/>
<reference evidence="3" key="1">
    <citation type="submission" date="2020-04" db="EMBL/GenBank/DDBJ databases">
        <authorList>
            <person name="Alioto T."/>
            <person name="Alioto T."/>
            <person name="Gomez Garrido J."/>
        </authorList>
    </citation>
    <scope>NUCLEOTIDE SEQUENCE</scope>
    <source>
        <strain evidence="3">A484AB</strain>
    </source>
</reference>
<dbReference type="SUPFAM" id="SSF50978">
    <property type="entry name" value="WD40 repeat-like"/>
    <property type="match status" value="1"/>
</dbReference>
<dbReference type="InterPro" id="IPR015943">
    <property type="entry name" value="WD40/YVTN_repeat-like_dom_sf"/>
</dbReference>
<dbReference type="InterPro" id="IPR035431">
    <property type="entry name" value="HPS5"/>
</dbReference>
<evidence type="ECO:0000259" key="2">
    <source>
        <dbReference type="Pfam" id="PF23756"/>
    </source>
</evidence>
<comment type="caution">
    <text evidence="3">The sequence shown here is derived from an EMBL/GenBank/DDBJ whole genome shotgun (WGS) entry which is preliminary data.</text>
</comment>
<dbReference type="Pfam" id="PF23756">
    <property type="entry name" value="Beta-prop_HPS5"/>
    <property type="match status" value="1"/>
</dbReference>
<dbReference type="EMBL" id="CACRXK020003013">
    <property type="protein sequence ID" value="CAB3997060.1"/>
    <property type="molecule type" value="Genomic_DNA"/>
</dbReference>
<dbReference type="GO" id="GO:0048066">
    <property type="term" value="P:developmental pigmentation"/>
    <property type="evidence" value="ECO:0007669"/>
    <property type="project" value="TreeGrafter"/>
</dbReference>
<keyword evidence="4" id="KW-1185">Reference proteome</keyword>